<sequence>MHHPLAHSFITTENAGGKVARQALSLLAAELVLGRLVHRDAESEFAGGVGNVVNIKKPGQTQDAHDAGTATPNIGSGTQGYLDVRESSVPVRLDHHFIHPVKVTSRELTLDIESFAAQVLAPQVRKIGERIEGTIAEPMNAAIKAVPETATVDPSKAKAVREAIIAAGVTMDEANVPDTGRILVVSPAFYGELLKDDLFVRADQSGSTEALRSANVGDILNFQVFKSNYIKGGALAMTREAFALVVRAPQASMGVKHSGSESYQGYAMRWIQDWDTAGLSDLSICDVFAGAKPLFEGPDPITGLAEFCRYVPITLKGNGTGK</sequence>
<keyword evidence="3" id="KW-1185">Reference proteome</keyword>
<feature type="region of interest" description="Disordered" evidence="1">
    <location>
        <begin position="58"/>
        <end position="79"/>
    </location>
</feature>
<dbReference type="OrthoDB" id="3987726at2"/>
<accession>A0A3Q9FWI2</accession>
<evidence type="ECO:0000313" key="3">
    <source>
        <dbReference type="Proteomes" id="UP000267900"/>
    </source>
</evidence>
<protein>
    <submittedName>
        <fullName evidence="2">Uncharacterized protein</fullName>
    </submittedName>
</protein>
<dbReference type="Proteomes" id="UP000267900">
    <property type="component" value="Chromosome"/>
</dbReference>
<gene>
    <name evidence="2" type="ORF">EKH77_02905</name>
</gene>
<dbReference type="EMBL" id="CP034587">
    <property type="protein sequence ID" value="AZQ70304.1"/>
    <property type="molecule type" value="Genomic_DNA"/>
</dbReference>
<organism evidence="2 3">
    <name type="scientific">Streptomyces luteoverticillatus</name>
    <name type="common">Streptoverticillium luteoverticillatus</name>
    <dbReference type="NCBI Taxonomy" id="66425"/>
    <lineage>
        <taxon>Bacteria</taxon>
        <taxon>Bacillati</taxon>
        <taxon>Actinomycetota</taxon>
        <taxon>Actinomycetes</taxon>
        <taxon>Kitasatosporales</taxon>
        <taxon>Streptomycetaceae</taxon>
        <taxon>Streptomyces</taxon>
    </lineage>
</organism>
<evidence type="ECO:0000256" key="1">
    <source>
        <dbReference type="SAM" id="MobiDB-lite"/>
    </source>
</evidence>
<name>A0A3Q9FWI2_STRLT</name>
<proteinExistence type="predicted"/>
<reference evidence="2 3" key="1">
    <citation type="submission" date="2018-12" db="EMBL/GenBank/DDBJ databases">
        <title>The whole draft genome of Streptomyce luteoverticillatus CGMCC 15060.</title>
        <authorList>
            <person name="Feng Z."/>
            <person name="Chen G."/>
            <person name="Zhang J."/>
            <person name="Zhu H."/>
            <person name="Yu X."/>
            <person name="Zhang W."/>
            <person name="Zhang X."/>
        </authorList>
    </citation>
    <scope>NUCLEOTIDE SEQUENCE [LARGE SCALE GENOMIC DNA]</scope>
    <source>
        <strain evidence="2 3">CGMCC 15060</strain>
    </source>
</reference>
<evidence type="ECO:0000313" key="2">
    <source>
        <dbReference type="EMBL" id="AZQ70304.1"/>
    </source>
</evidence>
<dbReference type="AlphaFoldDB" id="A0A3Q9FWI2"/>